<dbReference type="CDD" id="cd07012">
    <property type="entry name" value="PBP2_Bug_TTT"/>
    <property type="match status" value="1"/>
</dbReference>
<evidence type="ECO:0000256" key="1">
    <source>
        <dbReference type="ARBA" id="ARBA00006987"/>
    </source>
</evidence>
<feature type="chain" id="PRO_5016378347" description="LacI family transcriptional regulator" evidence="2">
    <location>
        <begin position="25"/>
        <end position="325"/>
    </location>
</feature>
<dbReference type="RefSeq" id="WP_111418846.1">
    <property type="nucleotide sequence ID" value="NZ_NPEX01000049.1"/>
</dbReference>
<feature type="signal peptide" evidence="2">
    <location>
        <begin position="1"/>
        <end position="24"/>
    </location>
</feature>
<evidence type="ECO:0000256" key="2">
    <source>
        <dbReference type="SAM" id="SignalP"/>
    </source>
</evidence>
<keyword evidence="2" id="KW-0732">Signal</keyword>
<dbReference type="EMBL" id="NPEX01000049">
    <property type="protein sequence ID" value="RAI44332.1"/>
    <property type="molecule type" value="Genomic_DNA"/>
</dbReference>
<dbReference type="PIRSF" id="PIRSF017082">
    <property type="entry name" value="YflP"/>
    <property type="match status" value="1"/>
</dbReference>
<comment type="similarity">
    <text evidence="1">Belongs to the UPF0065 (bug) family.</text>
</comment>
<proteinExistence type="inferred from homology"/>
<sequence length="325" mass="33704">MHAFVMRSGLAALALAATTATAPAQTYPTHTVTMVVGYAAGGTGDVVARLIAAKLAPKLGQNIVVENRPGGSGGIAAQAVARSTPDGHTILVGQSAEIAINQHLLKNIGYDPETELMPVALGTDVTLALAIPPNAPYTTLKELLDTAKSRPNGLSFASAGAGTPGHFAGELLRARSKTNLVHVPYKGAGPALNDLLGGHVDLYFSGFPAVMPHVKSGALKVLGVSSKKRATGAPDVPTVAELTGITEFDLTLWQGFFVPRGTPKEIVTKLNTEINAVLAQPDVRKTLVDAGADVNPMSVEEFTAFVKQQSGVYRALIKETGVSVD</sequence>
<reference evidence="3 4" key="1">
    <citation type="submission" date="2017-07" db="EMBL/GenBank/DDBJ databases">
        <title>Draft Genome Sequences of Select Purple Nonsulfur Bacteria.</title>
        <authorList>
            <person name="Lasarre B."/>
            <person name="Mckinlay J.B."/>
        </authorList>
    </citation>
    <scope>NUCLEOTIDE SEQUENCE [LARGE SCALE GENOMIC DNA]</scope>
    <source>
        <strain evidence="3 4">DSM 5909</strain>
    </source>
</reference>
<dbReference type="AlphaFoldDB" id="A0A327L4A2"/>
<dbReference type="OrthoDB" id="7243230at2"/>
<protein>
    <recommendedName>
        <fullName evidence="5">LacI family transcriptional regulator</fullName>
    </recommendedName>
</protein>
<dbReference type="InterPro" id="IPR042100">
    <property type="entry name" value="Bug_dom1"/>
</dbReference>
<dbReference type="Gene3D" id="3.40.190.150">
    <property type="entry name" value="Bordetella uptake gene, domain 1"/>
    <property type="match status" value="1"/>
</dbReference>
<evidence type="ECO:0000313" key="3">
    <source>
        <dbReference type="EMBL" id="RAI44332.1"/>
    </source>
</evidence>
<evidence type="ECO:0008006" key="5">
    <source>
        <dbReference type="Google" id="ProtNLM"/>
    </source>
</evidence>
<comment type="caution">
    <text evidence="3">The sequence shown here is derived from an EMBL/GenBank/DDBJ whole genome shotgun (WGS) entry which is preliminary data.</text>
</comment>
<dbReference type="SUPFAM" id="SSF53850">
    <property type="entry name" value="Periplasmic binding protein-like II"/>
    <property type="match status" value="1"/>
</dbReference>
<evidence type="ECO:0000313" key="4">
    <source>
        <dbReference type="Proteomes" id="UP000249130"/>
    </source>
</evidence>
<dbReference type="Pfam" id="PF03401">
    <property type="entry name" value="TctC"/>
    <property type="match status" value="1"/>
</dbReference>
<dbReference type="PANTHER" id="PTHR42928">
    <property type="entry name" value="TRICARBOXYLATE-BINDING PROTEIN"/>
    <property type="match status" value="1"/>
</dbReference>
<name>A0A327L4A2_9BRAD</name>
<dbReference type="Gene3D" id="3.40.190.10">
    <property type="entry name" value="Periplasmic binding protein-like II"/>
    <property type="match status" value="1"/>
</dbReference>
<organism evidence="3 4">
    <name type="scientific">Rhodoplanes roseus</name>
    <dbReference type="NCBI Taxonomy" id="29409"/>
    <lineage>
        <taxon>Bacteria</taxon>
        <taxon>Pseudomonadati</taxon>
        <taxon>Pseudomonadota</taxon>
        <taxon>Alphaproteobacteria</taxon>
        <taxon>Hyphomicrobiales</taxon>
        <taxon>Nitrobacteraceae</taxon>
        <taxon>Rhodoplanes</taxon>
    </lineage>
</organism>
<dbReference type="PANTHER" id="PTHR42928:SF5">
    <property type="entry name" value="BLR1237 PROTEIN"/>
    <property type="match status" value="1"/>
</dbReference>
<keyword evidence="4" id="KW-1185">Reference proteome</keyword>
<gene>
    <name evidence="3" type="ORF">CH341_09720</name>
</gene>
<accession>A0A327L4A2</accession>
<dbReference type="InterPro" id="IPR005064">
    <property type="entry name" value="BUG"/>
</dbReference>
<dbReference type="Proteomes" id="UP000249130">
    <property type="component" value="Unassembled WGS sequence"/>
</dbReference>